<organism evidence="1 2">
    <name type="scientific">Desulfovibrio subterraneus</name>
    <dbReference type="NCBI Taxonomy" id="2718620"/>
    <lineage>
        <taxon>Bacteria</taxon>
        <taxon>Pseudomonadati</taxon>
        <taxon>Thermodesulfobacteriota</taxon>
        <taxon>Desulfovibrionia</taxon>
        <taxon>Desulfovibrionales</taxon>
        <taxon>Desulfovibrionaceae</taxon>
        <taxon>Desulfovibrio</taxon>
    </lineage>
</organism>
<gene>
    <name evidence="1" type="ORF">DSM101010T_08750</name>
</gene>
<sequence length="103" mass="11658">MQATFARWRAARDCADYLGCRKELDGTELHRTGLQGLPELRLIHIYTHFSEDGGIAAARAGLQARLFIRKEPRYRLANQRGHVTAIGISQGMQLISDFLRNGY</sequence>
<dbReference type="EMBL" id="BLVO01000012">
    <property type="protein sequence ID" value="GFM32510.1"/>
    <property type="molecule type" value="Genomic_DNA"/>
</dbReference>
<comment type="caution">
    <text evidence="1">The sequence shown here is derived from an EMBL/GenBank/DDBJ whole genome shotgun (WGS) entry which is preliminary data.</text>
</comment>
<proteinExistence type="predicted"/>
<keyword evidence="2" id="KW-1185">Reference proteome</keyword>
<evidence type="ECO:0000313" key="1">
    <source>
        <dbReference type="EMBL" id="GFM32510.1"/>
    </source>
</evidence>
<reference evidence="1 2" key="1">
    <citation type="submission" date="2020-05" db="EMBL/GenBank/DDBJ databases">
        <title>Draft genome sequence of Desulfovibrio sp. strain HN2T.</title>
        <authorList>
            <person name="Ueno A."/>
            <person name="Tamazawa S."/>
            <person name="Tamamura S."/>
            <person name="Murakami T."/>
            <person name="Kiyama T."/>
            <person name="Inomata H."/>
            <person name="Amano Y."/>
            <person name="Miyakawa K."/>
            <person name="Tamaki H."/>
            <person name="Naganuma T."/>
            <person name="Kaneko K."/>
        </authorList>
    </citation>
    <scope>NUCLEOTIDE SEQUENCE [LARGE SCALE GENOMIC DNA]</scope>
    <source>
        <strain evidence="1 2">HN2</strain>
    </source>
</reference>
<dbReference type="Proteomes" id="UP000503840">
    <property type="component" value="Unassembled WGS sequence"/>
</dbReference>
<accession>A0A7J0BFP9</accession>
<name>A0A7J0BFP9_9BACT</name>
<evidence type="ECO:0000313" key="2">
    <source>
        <dbReference type="Proteomes" id="UP000503840"/>
    </source>
</evidence>
<protein>
    <submittedName>
        <fullName evidence="1">Uncharacterized protein</fullName>
    </submittedName>
</protein>
<dbReference type="AlphaFoldDB" id="A0A7J0BFP9"/>